<accession>A0A1I8FA00</accession>
<dbReference type="Proteomes" id="UP000095280">
    <property type="component" value="Unplaced"/>
</dbReference>
<feature type="region of interest" description="Disordered" evidence="1">
    <location>
        <begin position="22"/>
        <end position="241"/>
    </location>
</feature>
<sequence>MDELRLFLHCDCLSWDLRYTGGQTPARAPRMDKGHQDRPCAGLPAVHQHELAEELDAKSPARDKATKAAADAEEAAARLKERVRRRRERSGNVRKLRGGRRAPPRRSMPPISPKMIAASANQPSGVDDRAKTADDNAKKPSRFRHRERAGRRRQPPIDHRLNRRHRRRSSGGPATSTEEDGKEEDYYSEQRRRRSRRHRRDRSSSSGRKIDCRQNGRRRASAAGTADDATEGDGRAAAAAAARPLRVGLLRNRRWSQRARGDEAGGAALSRLSNCHR</sequence>
<organism evidence="2 3">
    <name type="scientific">Macrostomum lignano</name>
    <dbReference type="NCBI Taxonomy" id="282301"/>
    <lineage>
        <taxon>Eukaryota</taxon>
        <taxon>Metazoa</taxon>
        <taxon>Spiralia</taxon>
        <taxon>Lophotrochozoa</taxon>
        <taxon>Platyhelminthes</taxon>
        <taxon>Rhabditophora</taxon>
        <taxon>Macrostomorpha</taxon>
        <taxon>Macrostomida</taxon>
        <taxon>Macrostomidae</taxon>
        <taxon>Macrostomum</taxon>
    </lineage>
</organism>
<evidence type="ECO:0000313" key="3">
    <source>
        <dbReference type="WBParaSite" id="maker-unitig_25599-snap-gene-0.2-mRNA-1"/>
    </source>
</evidence>
<reference evidence="3" key="1">
    <citation type="submission" date="2016-11" db="UniProtKB">
        <authorList>
            <consortium name="WormBaseParasite"/>
        </authorList>
    </citation>
    <scope>IDENTIFICATION</scope>
</reference>
<feature type="compositionally biased region" description="Basic and acidic residues" evidence="1">
    <location>
        <begin position="29"/>
        <end position="38"/>
    </location>
</feature>
<feature type="region of interest" description="Disordered" evidence="1">
    <location>
        <begin position="257"/>
        <end position="277"/>
    </location>
</feature>
<dbReference type="WBParaSite" id="maker-unitig_25599-snap-gene-0.2-mRNA-1">
    <property type="protein sequence ID" value="maker-unitig_25599-snap-gene-0.2-mRNA-1"/>
    <property type="gene ID" value="maker-unitig_25599-snap-gene-0.2"/>
</dbReference>
<feature type="compositionally biased region" description="Basic residues" evidence="1">
    <location>
        <begin position="81"/>
        <end position="104"/>
    </location>
</feature>
<feature type="compositionally biased region" description="Basic residues" evidence="1">
    <location>
        <begin position="139"/>
        <end position="154"/>
    </location>
</feature>
<evidence type="ECO:0000256" key="1">
    <source>
        <dbReference type="SAM" id="MobiDB-lite"/>
    </source>
</evidence>
<feature type="compositionally biased region" description="Basic residues" evidence="1">
    <location>
        <begin position="191"/>
        <end position="201"/>
    </location>
</feature>
<keyword evidence="2" id="KW-1185">Reference proteome</keyword>
<name>A0A1I8FA00_9PLAT</name>
<feature type="compositionally biased region" description="Basic and acidic residues" evidence="1">
    <location>
        <begin position="126"/>
        <end position="138"/>
    </location>
</feature>
<evidence type="ECO:0000313" key="2">
    <source>
        <dbReference type="Proteomes" id="UP000095280"/>
    </source>
</evidence>
<protein>
    <submittedName>
        <fullName evidence="3">Uncharacterized protein</fullName>
    </submittedName>
</protein>
<dbReference type="AlphaFoldDB" id="A0A1I8FA00"/>
<proteinExistence type="predicted"/>
<feature type="compositionally biased region" description="Basic and acidic residues" evidence="1">
    <location>
        <begin position="47"/>
        <end position="66"/>
    </location>
</feature>